<keyword evidence="7 8" id="KW-0998">Cell outer membrane</keyword>
<feature type="signal peptide" evidence="10">
    <location>
        <begin position="1"/>
        <end position="25"/>
    </location>
</feature>
<dbReference type="SUPFAM" id="SSF49464">
    <property type="entry name" value="Carboxypeptidase regulatory domain-like"/>
    <property type="match status" value="1"/>
</dbReference>
<keyword evidence="15" id="KW-1185">Reference proteome</keyword>
<dbReference type="InterPro" id="IPR023996">
    <property type="entry name" value="TonB-dep_OMP_SusC/RagA"/>
</dbReference>
<name>A0A4Y7UED9_9FLAO</name>
<dbReference type="Proteomes" id="UP000295270">
    <property type="component" value="Unassembled WGS sequence"/>
</dbReference>
<dbReference type="InterPro" id="IPR008969">
    <property type="entry name" value="CarboxyPept-like_regulatory"/>
</dbReference>
<organism evidence="14 16">
    <name type="scientific">Flavobacterium circumlabens</name>
    <dbReference type="NCBI Taxonomy" id="2133765"/>
    <lineage>
        <taxon>Bacteria</taxon>
        <taxon>Pseudomonadati</taxon>
        <taxon>Bacteroidota</taxon>
        <taxon>Flavobacteriia</taxon>
        <taxon>Flavobacteriales</taxon>
        <taxon>Flavobacteriaceae</taxon>
        <taxon>Flavobacterium</taxon>
    </lineage>
</organism>
<reference evidence="13 15" key="1">
    <citation type="journal article" date="2015" name="Stand. Genomic Sci.">
        <title>Genomic Encyclopedia of Bacterial and Archaeal Type Strains, Phase III: the genomes of soil and plant-associated and newly described type strains.</title>
        <authorList>
            <person name="Whitman W.B."/>
            <person name="Woyke T."/>
            <person name="Klenk H.P."/>
            <person name="Zhou Y."/>
            <person name="Lilburn T.G."/>
            <person name="Beck B.J."/>
            <person name="De Vos P."/>
            <person name="Vandamme P."/>
            <person name="Eisen J.A."/>
            <person name="Garrity G."/>
            <person name="Hugenholtz P."/>
            <person name="Kyrpides N.C."/>
        </authorList>
    </citation>
    <scope>NUCLEOTIDE SEQUENCE [LARGE SCALE GENOMIC DNA]</scope>
    <source>
        <strain evidence="13 15">P5626</strain>
    </source>
</reference>
<reference evidence="13" key="3">
    <citation type="submission" date="2019-03" db="EMBL/GenBank/DDBJ databases">
        <authorList>
            <person name="Whitman W."/>
            <person name="Huntemann M."/>
            <person name="Clum A."/>
            <person name="Pillay M."/>
            <person name="Palaniappan K."/>
            <person name="Varghese N."/>
            <person name="Mikhailova N."/>
            <person name="Stamatis D."/>
            <person name="Reddy T."/>
            <person name="Daum C."/>
            <person name="Shapiro N."/>
            <person name="Ivanova N."/>
            <person name="Kyrpides N."/>
            <person name="Woyke T."/>
        </authorList>
    </citation>
    <scope>NUCLEOTIDE SEQUENCE</scope>
    <source>
        <strain evidence="13">P5626</strain>
    </source>
</reference>
<reference evidence="14 16" key="2">
    <citation type="journal article" date="2018" name="Syst. Appl. Microbiol.">
        <title>Flavobacterium circumlabens sp. nov. and Flavobacterium cupreum sp. nov., two psychrotrophic species isolated from Antarctic environmental samples.</title>
        <authorList>
            <person name="Kralova S."/>
            <person name="Busse H.J."/>
            <person name="Svec P."/>
            <person name="Maslanova I."/>
            <person name="Stankova E."/>
            <person name="Bartak M."/>
            <person name="Sedlacek I."/>
        </authorList>
    </citation>
    <scope>NUCLEOTIDE SEQUENCE [LARGE SCALE GENOMIC DNA]</scope>
    <source>
        <strain evidence="14 16">CCM 8828</strain>
    </source>
</reference>
<evidence type="ECO:0000259" key="12">
    <source>
        <dbReference type="Pfam" id="PF07715"/>
    </source>
</evidence>
<dbReference type="Pfam" id="PF07715">
    <property type="entry name" value="Plug"/>
    <property type="match status" value="1"/>
</dbReference>
<evidence type="ECO:0000256" key="7">
    <source>
        <dbReference type="ARBA" id="ARBA00023237"/>
    </source>
</evidence>
<evidence type="ECO:0000256" key="9">
    <source>
        <dbReference type="RuleBase" id="RU003357"/>
    </source>
</evidence>
<gene>
    <name evidence="14" type="ORF">D0809_06350</name>
    <name evidence="13" type="ORF">EV142_102139</name>
</gene>
<keyword evidence="4 8" id="KW-0812">Transmembrane</keyword>
<evidence type="ECO:0000256" key="1">
    <source>
        <dbReference type="ARBA" id="ARBA00004571"/>
    </source>
</evidence>
<dbReference type="NCBIfam" id="TIGR04057">
    <property type="entry name" value="SusC_RagA_signa"/>
    <property type="match status" value="1"/>
</dbReference>
<dbReference type="PROSITE" id="PS52016">
    <property type="entry name" value="TONB_DEPENDENT_REC_3"/>
    <property type="match status" value="1"/>
</dbReference>
<keyword evidence="5 9" id="KW-0798">TonB box</keyword>
<dbReference type="InterPro" id="IPR036942">
    <property type="entry name" value="Beta-barrel_TonB_sf"/>
</dbReference>
<feature type="domain" description="TonB-dependent receptor-like beta-barrel" evidence="11">
    <location>
        <begin position="512"/>
        <end position="990"/>
    </location>
</feature>
<evidence type="ECO:0000256" key="3">
    <source>
        <dbReference type="ARBA" id="ARBA00022452"/>
    </source>
</evidence>
<dbReference type="NCBIfam" id="TIGR04056">
    <property type="entry name" value="OMP_RagA_SusC"/>
    <property type="match status" value="1"/>
</dbReference>
<dbReference type="Proteomes" id="UP000298340">
    <property type="component" value="Unassembled WGS sequence"/>
</dbReference>
<dbReference type="EMBL" id="QWDN01000002">
    <property type="protein sequence ID" value="TEB44813.1"/>
    <property type="molecule type" value="Genomic_DNA"/>
</dbReference>
<dbReference type="InterPro" id="IPR012910">
    <property type="entry name" value="Plug_dom"/>
</dbReference>
<dbReference type="EMBL" id="SLWA01000002">
    <property type="protein sequence ID" value="TCN59521.1"/>
    <property type="molecule type" value="Genomic_DNA"/>
</dbReference>
<keyword evidence="2 8" id="KW-0813">Transport</keyword>
<feature type="domain" description="TonB-dependent receptor plug" evidence="12">
    <location>
        <begin position="117"/>
        <end position="225"/>
    </location>
</feature>
<comment type="subcellular location">
    <subcellularLocation>
        <location evidence="1 8">Cell outer membrane</location>
        <topology evidence="1 8">Multi-pass membrane protein</topology>
    </subcellularLocation>
</comment>
<proteinExistence type="inferred from homology"/>
<evidence type="ECO:0000259" key="11">
    <source>
        <dbReference type="Pfam" id="PF00593"/>
    </source>
</evidence>
<keyword evidence="3 8" id="KW-1134">Transmembrane beta strand</keyword>
<accession>A0A4Y7UED9</accession>
<feature type="chain" id="PRO_5043204566" evidence="10">
    <location>
        <begin position="26"/>
        <end position="1030"/>
    </location>
</feature>
<dbReference type="InterPro" id="IPR023997">
    <property type="entry name" value="TonB-dep_OMP_SusC/RagA_CS"/>
</dbReference>
<sequence length="1030" mass="112641">MYASFFKQRCLLIITGLLFCISSYAQDLSIKGILKDETGKGVPGANLQIKGTKNTVATDFDGSFQIKASIGSELIVSFIGFETRTIKITSPGTLDIVLKTSSKELQEIVVVGYGTSKKKDLTGAITTVKSQDITGRRTVQVSDALQGAMAGVTVSRNGAAPGSQSKIRFRGVTTIGVSGNDPLIIVDGVPTANIDYLNPDDIESITALKDAASTAIYGSRAAAGVLLVTTRRAKAGKTSLEYSYEYAQAEPVNQPATTGAVRYMQLYNEYLANDGAAPLYSQATITNYNANHAANPDLYPDTDWQKSIIKNNAPRIIHNLAFSSGSENVKSRATLGYSSSDALYDNRGFKKLNAGVYNDFKFSNKLTASFDVSAVRTENKDVNIFNNNVFLDARVMAPIYDDYYSDGRYALGKDGRNAVAQIGAGGFKKFITNNLSGRIAVNFKPFKGLTLTGQASPTIIFGPVEREENGQIVQDPSKQFIKVVEFTDMLDPSKKVAVGQQPASASLNESKSYNYRFNGQFVANYNNSFSGKHNLDATFGYENNYSYVETIRASRATYTLSNYPYLDNGLPTFRDNGGSAYETALSSYFGRVSYNFKNRYYLQAGGRYDGSSRFNQDQRWAFFPSLGAGWAVSEEPFFKSVKEWGVDFLKFRASWGQSGNERIGNYPYQASISLYNSLFYQNGVVVAPTSGSQVNYAVDDITWETQESTNIGLDATFLNNRLTLSGDVFYKQTKDILLKLNVPLYLGYDAPFQNAGKVSSKGFEATVSWSDNIGTDWKYSVGANISDAKTNVDDLKGTSILGDTSNIEGNEFAAWYGYKSSGIFQTAAEVAASPKTSASTKPGDIKYVDIDGDGQITPDKDRVILGGSLPRYTFGLNGKLSYKTLDFSFVAYGVGKQQVRLSNYAVQPFQETFGNVPTLIDGKFWSATNTAEQNAAAEYPRLSNASSGNNYAMSDFWLVNGSYLRIKNITLGYNFNKKITDQLGIQGLRLYVAGNDLFTISHFPKGSDPEVDAISYPIVKTFMTGLNVKF</sequence>
<dbReference type="InterPro" id="IPR000531">
    <property type="entry name" value="Beta-barrel_TonB"/>
</dbReference>
<protein>
    <submittedName>
        <fullName evidence="14">TonB-dependent receptor</fullName>
    </submittedName>
    <submittedName>
        <fullName evidence="13">TonB-linked SusC/RagA family outer membrane protein</fullName>
    </submittedName>
</protein>
<evidence type="ECO:0000313" key="16">
    <source>
        <dbReference type="Proteomes" id="UP000298340"/>
    </source>
</evidence>
<evidence type="ECO:0000256" key="8">
    <source>
        <dbReference type="PROSITE-ProRule" id="PRU01360"/>
    </source>
</evidence>
<dbReference type="RefSeq" id="WP_132033368.1">
    <property type="nucleotide sequence ID" value="NZ_QWDN01000002.1"/>
</dbReference>
<dbReference type="AlphaFoldDB" id="A0A4Y7UED9"/>
<dbReference type="Pfam" id="PF13715">
    <property type="entry name" value="CarbopepD_reg_2"/>
    <property type="match status" value="1"/>
</dbReference>
<keyword evidence="10" id="KW-0732">Signal</keyword>
<evidence type="ECO:0000256" key="5">
    <source>
        <dbReference type="ARBA" id="ARBA00023077"/>
    </source>
</evidence>
<evidence type="ECO:0000256" key="6">
    <source>
        <dbReference type="ARBA" id="ARBA00023136"/>
    </source>
</evidence>
<dbReference type="GO" id="GO:0009279">
    <property type="term" value="C:cell outer membrane"/>
    <property type="evidence" value="ECO:0007669"/>
    <property type="project" value="UniProtKB-SubCell"/>
</dbReference>
<evidence type="ECO:0000256" key="4">
    <source>
        <dbReference type="ARBA" id="ARBA00022692"/>
    </source>
</evidence>
<keyword evidence="14" id="KW-0675">Receptor</keyword>
<keyword evidence="6 8" id="KW-0472">Membrane</keyword>
<comment type="similarity">
    <text evidence="8 9">Belongs to the TonB-dependent receptor family.</text>
</comment>
<dbReference type="Gene3D" id="2.40.170.20">
    <property type="entry name" value="TonB-dependent receptor, beta-barrel domain"/>
    <property type="match status" value="1"/>
</dbReference>
<dbReference type="InterPro" id="IPR037066">
    <property type="entry name" value="Plug_dom_sf"/>
</dbReference>
<evidence type="ECO:0000313" key="14">
    <source>
        <dbReference type="EMBL" id="TEB44813.1"/>
    </source>
</evidence>
<dbReference type="InterPro" id="IPR039426">
    <property type="entry name" value="TonB-dep_rcpt-like"/>
</dbReference>
<evidence type="ECO:0000313" key="13">
    <source>
        <dbReference type="EMBL" id="TCN59521.1"/>
    </source>
</evidence>
<evidence type="ECO:0000256" key="2">
    <source>
        <dbReference type="ARBA" id="ARBA00022448"/>
    </source>
</evidence>
<evidence type="ECO:0000256" key="10">
    <source>
        <dbReference type="SAM" id="SignalP"/>
    </source>
</evidence>
<dbReference type="Gene3D" id="2.170.130.10">
    <property type="entry name" value="TonB-dependent receptor, plug domain"/>
    <property type="match status" value="1"/>
</dbReference>
<evidence type="ECO:0000313" key="15">
    <source>
        <dbReference type="Proteomes" id="UP000295270"/>
    </source>
</evidence>
<dbReference type="SUPFAM" id="SSF56935">
    <property type="entry name" value="Porins"/>
    <property type="match status" value="1"/>
</dbReference>
<dbReference type="Pfam" id="PF00593">
    <property type="entry name" value="TonB_dep_Rec_b-barrel"/>
    <property type="match status" value="1"/>
</dbReference>
<comment type="caution">
    <text evidence="14">The sequence shown here is derived from an EMBL/GenBank/DDBJ whole genome shotgun (WGS) entry which is preliminary data.</text>
</comment>
<dbReference type="OrthoDB" id="9768177at2"/>
<dbReference type="Gene3D" id="2.60.40.1120">
    <property type="entry name" value="Carboxypeptidase-like, regulatory domain"/>
    <property type="match status" value="1"/>
</dbReference>